<dbReference type="OrthoDB" id="9811016at2"/>
<dbReference type="GO" id="GO:0006260">
    <property type="term" value="P:DNA replication"/>
    <property type="evidence" value="ECO:0007669"/>
    <property type="project" value="UniProtKB-UniRule"/>
</dbReference>
<dbReference type="Gene3D" id="1.10.10.580">
    <property type="entry name" value="Structural maintenance of chromosome 1. Chain E"/>
    <property type="match status" value="1"/>
</dbReference>
<evidence type="ECO:0000313" key="6">
    <source>
        <dbReference type="EMBL" id="MTT31234.1"/>
    </source>
</evidence>
<keyword evidence="7" id="KW-1185">Reference proteome</keyword>
<keyword evidence="5" id="KW-0963">Cytoplasm</keyword>
<protein>
    <recommendedName>
        <fullName evidence="4 5">Segregation and condensation protein A</fullName>
    </recommendedName>
</protein>
<keyword evidence="1 5" id="KW-0132">Cell division</keyword>
<sequence>MNLEYKIKIDAFEGPLDLLLHLIKQLEIDIYDIPVAEITEQYLEFIHQMKVLELDVASEYLVMAATLIAMKSKMLLPKQEPEELYDEETIIEEDPREELMNRLIEYKQYKQAAEQFKTFEQLQSEQFSKSTSDLKDYKQELNGSPPPMIGPKATIFDMLGAFQRLMKKKKLMKPLKTTIERNQLPIGQRMVEIVDVLEQSKTSLTFESLFTYPDRTHIVVTFLAMLELMKKHQVYCIQKDNFDEITISLVDGREHNASKTDNESYY</sequence>
<proteinExistence type="inferred from homology"/>
<dbReference type="GO" id="GO:0007059">
    <property type="term" value="P:chromosome segregation"/>
    <property type="evidence" value="ECO:0007669"/>
    <property type="project" value="UniProtKB-UniRule"/>
</dbReference>
<name>A0A6N8CME7_9BACI</name>
<evidence type="ECO:0000256" key="5">
    <source>
        <dbReference type="HAMAP-Rule" id="MF_01805"/>
    </source>
</evidence>
<comment type="caution">
    <text evidence="6">The sequence shown here is derived from an EMBL/GenBank/DDBJ whole genome shotgun (WGS) entry which is preliminary data.</text>
</comment>
<dbReference type="InterPro" id="IPR003768">
    <property type="entry name" value="ScpA"/>
</dbReference>
<evidence type="ECO:0000256" key="2">
    <source>
        <dbReference type="ARBA" id="ARBA00022829"/>
    </source>
</evidence>
<evidence type="ECO:0000256" key="4">
    <source>
        <dbReference type="ARBA" id="ARBA00044777"/>
    </source>
</evidence>
<dbReference type="Proteomes" id="UP000440978">
    <property type="component" value="Unassembled WGS sequence"/>
</dbReference>
<comment type="similarity">
    <text evidence="5">Belongs to the ScpA family.</text>
</comment>
<reference evidence="6 7" key="1">
    <citation type="submission" date="2019-11" db="EMBL/GenBank/DDBJ databases">
        <title>Terrilactibacillus tamarindus sp. nov. BCM23-1 isolated from bark of Tamarindus indica.</title>
        <authorList>
            <person name="Kingkaew E."/>
            <person name="Tanasupawat S."/>
        </authorList>
    </citation>
    <scope>NUCLEOTIDE SEQUENCE [LARGE SCALE GENOMIC DNA]</scope>
    <source>
        <strain evidence="6 7">BCM23-1</strain>
    </source>
</reference>
<comment type="subunit">
    <text evidence="5">Component of a cohesin-like complex composed of ScpA, ScpB and the Smc homodimer, in which ScpA and ScpB bind to the head domain of Smc. The presence of the three proteins is required for the association of the complex with DNA.</text>
</comment>
<keyword evidence="2 5" id="KW-0159">Chromosome partition</keyword>
<dbReference type="GO" id="GO:0051301">
    <property type="term" value="P:cell division"/>
    <property type="evidence" value="ECO:0007669"/>
    <property type="project" value="UniProtKB-KW"/>
</dbReference>
<dbReference type="PANTHER" id="PTHR33969">
    <property type="entry name" value="SEGREGATION AND CONDENSATION PROTEIN A"/>
    <property type="match status" value="1"/>
</dbReference>
<evidence type="ECO:0000256" key="3">
    <source>
        <dbReference type="ARBA" id="ARBA00023306"/>
    </source>
</evidence>
<dbReference type="NCBIfam" id="NF000995">
    <property type="entry name" value="PRK00104.1-4"/>
    <property type="match status" value="1"/>
</dbReference>
<dbReference type="InterPro" id="IPR023093">
    <property type="entry name" value="ScpA-like_C"/>
</dbReference>
<dbReference type="Pfam" id="PF02616">
    <property type="entry name" value="SMC_ScpA"/>
    <property type="match status" value="1"/>
</dbReference>
<evidence type="ECO:0000313" key="7">
    <source>
        <dbReference type="Proteomes" id="UP000440978"/>
    </source>
</evidence>
<dbReference type="Gene3D" id="6.10.250.2410">
    <property type="match status" value="1"/>
</dbReference>
<keyword evidence="3 5" id="KW-0131">Cell cycle</keyword>
<gene>
    <name evidence="5" type="primary">scpA</name>
    <name evidence="6" type="ORF">GMB86_04285</name>
</gene>
<comment type="subcellular location">
    <subcellularLocation>
        <location evidence="5">Cytoplasm</location>
    </subcellularLocation>
    <text evidence="5">Associated with two foci at the outer edges of the nucleoid region in young cells, and at four foci within both cell halves in older cells.</text>
</comment>
<comment type="function">
    <text evidence="5">Participates in chromosomal partition during cell division. May act via the formation of a condensin-like complex containing Smc and ScpB that pull DNA away from mid-cell into both cell halves.</text>
</comment>
<dbReference type="HAMAP" id="MF_01805">
    <property type="entry name" value="ScpA"/>
    <property type="match status" value="1"/>
</dbReference>
<dbReference type="EMBL" id="WNHB01000005">
    <property type="protein sequence ID" value="MTT31234.1"/>
    <property type="molecule type" value="Genomic_DNA"/>
</dbReference>
<organism evidence="6 7">
    <name type="scientific">Terrilactibacillus tamarindi</name>
    <dbReference type="NCBI Taxonomy" id="2599694"/>
    <lineage>
        <taxon>Bacteria</taxon>
        <taxon>Bacillati</taxon>
        <taxon>Bacillota</taxon>
        <taxon>Bacilli</taxon>
        <taxon>Bacillales</taxon>
        <taxon>Bacillaceae</taxon>
        <taxon>Terrilactibacillus</taxon>
    </lineage>
</organism>
<dbReference type="RefSeq" id="WP_155217167.1">
    <property type="nucleotide sequence ID" value="NZ_WNHB01000005.1"/>
</dbReference>
<dbReference type="PANTHER" id="PTHR33969:SF2">
    <property type="entry name" value="SEGREGATION AND CONDENSATION PROTEIN A"/>
    <property type="match status" value="1"/>
</dbReference>
<dbReference type="AlphaFoldDB" id="A0A6N8CME7"/>
<evidence type="ECO:0000256" key="1">
    <source>
        <dbReference type="ARBA" id="ARBA00022618"/>
    </source>
</evidence>
<accession>A0A6N8CME7</accession>
<dbReference type="GO" id="GO:0005737">
    <property type="term" value="C:cytoplasm"/>
    <property type="evidence" value="ECO:0007669"/>
    <property type="project" value="UniProtKB-SubCell"/>
</dbReference>